<feature type="region of interest" description="Disordered" evidence="1">
    <location>
        <begin position="127"/>
        <end position="148"/>
    </location>
</feature>
<dbReference type="Gene3D" id="1.10.287.110">
    <property type="entry name" value="DnaJ domain"/>
    <property type="match status" value="1"/>
</dbReference>
<dbReference type="PANTHER" id="PTHR45090:SF4">
    <property type="entry name" value="J DOMAIN-CONTAINING PROTEIN"/>
    <property type="match status" value="1"/>
</dbReference>
<feature type="domain" description="J" evidence="2">
    <location>
        <begin position="61"/>
        <end position="129"/>
    </location>
</feature>
<dbReference type="SUPFAM" id="SSF46565">
    <property type="entry name" value="Chaperone J-domain"/>
    <property type="match status" value="1"/>
</dbReference>
<dbReference type="PRINTS" id="PR00625">
    <property type="entry name" value="JDOMAIN"/>
</dbReference>
<evidence type="ECO:0000313" key="4">
    <source>
        <dbReference type="Proteomes" id="UP001497516"/>
    </source>
</evidence>
<name>A0AAV2FER2_9ROSI</name>
<dbReference type="EMBL" id="OZ034819">
    <property type="protein sequence ID" value="CAL1396754.1"/>
    <property type="molecule type" value="Genomic_DNA"/>
</dbReference>
<proteinExistence type="predicted"/>
<dbReference type="Proteomes" id="UP001497516">
    <property type="component" value="Chromosome 6"/>
</dbReference>
<dbReference type="CDD" id="cd06257">
    <property type="entry name" value="DnaJ"/>
    <property type="match status" value="1"/>
</dbReference>
<evidence type="ECO:0000313" key="3">
    <source>
        <dbReference type="EMBL" id="CAL1396754.1"/>
    </source>
</evidence>
<dbReference type="InterPro" id="IPR053232">
    <property type="entry name" value="DnaJ_C/III_chloroplastic"/>
</dbReference>
<reference evidence="3 4" key="1">
    <citation type="submission" date="2024-04" db="EMBL/GenBank/DDBJ databases">
        <authorList>
            <person name="Fracassetti M."/>
        </authorList>
    </citation>
    <scope>NUCLEOTIDE SEQUENCE [LARGE SCALE GENOMIC DNA]</scope>
</reference>
<accession>A0AAV2FER2</accession>
<keyword evidence="4" id="KW-1185">Reference proteome</keyword>
<dbReference type="PROSITE" id="PS50076">
    <property type="entry name" value="DNAJ_2"/>
    <property type="match status" value="1"/>
</dbReference>
<evidence type="ECO:0000259" key="2">
    <source>
        <dbReference type="PROSITE" id="PS50076"/>
    </source>
</evidence>
<dbReference type="GO" id="GO:0009507">
    <property type="term" value="C:chloroplast"/>
    <property type="evidence" value="ECO:0007669"/>
    <property type="project" value="TreeGrafter"/>
</dbReference>
<dbReference type="InterPro" id="IPR036869">
    <property type="entry name" value="J_dom_sf"/>
</dbReference>
<dbReference type="PANTHER" id="PTHR45090">
    <property type="entry name" value="CHAPERONE PROTEIN DNAJ 20 CHLOROPLASTIC"/>
    <property type="match status" value="1"/>
</dbReference>
<dbReference type="Pfam" id="PF00226">
    <property type="entry name" value="DnaJ"/>
    <property type="match status" value="1"/>
</dbReference>
<evidence type="ECO:0000256" key="1">
    <source>
        <dbReference type="SAM" id="MobiDB-lite"/>
    </source>
</evidence>
<protein>
    <recommendedName>
        <fullName evidence="2">J domain-containing protein</fullName>
    </recommendedName>
</protein>
<sequence>MPTTDATLFGVSLPSTARLPDLLLRVRPSLGLSSMVSFRMRATMKETASSGAYTAPAAEMGFYDLLGIPESVSLRDIKLAYKQLPRKYHPDVSPPDQVKEYTQRFIRVQEAYETTWIPDRGRSTIGTWPEGFTLPSPPGDGPHTMTTR</sequence>
<dbReference type="InterPro" id="IPR001623">
    <property type="entry name" value="DnaJ_domain"/>
</dbReference>
<gene>
    <name evidence="3" type="ORF">LTRI10_LOCUS37102</name>
</gene>
<dbReference type="SMART" id="SM00271">
    <property type="entry name" value="DnaJ"/>
    <property type="match status" value="1"/>
</dbReference>
<organism evidence="3 4">
    <name type="scientific">Linum trigynum</name>
    <dbReference type="NCBI Taxonomy" id="586398"/>
    <lineage>
        <taxon>Eukaryota</taxon>
        <taxon>Viridiplantae</taxon>
        <taxon>Streptophyta</taxon>
        <taxon>Embryophyta</taxon>
        <taxon>Tracheophyta</taxon>
        <taxon>Spermatophyta</taxon>
        <taxon>Magnoliopsida</taxon>
        <taxon>eudicotyledons</taxon>
        <taxon>Gunneridae</taxon>
        <taxon>Pentapetalae</taxon>
        <taxon>rosids</taxon>
        <taxon>fabids</taxon>
        <taxon>Malpighiales</taxon>
        <taxon>Linaceae</taxon>
        <taxon>Linum</taxon>
    </lineage>
</organism>
<dbReference type="AlphaFoldDB" id="A0AAV2FER2"/>